<dbReference type="Proteomes" id="UP000190274">
    <property type="component" value="Chromosome D"/>
</dbReference>
<reference evidence="1 2" key="1">
    <citation type="submission" date="2016-03" db="EMBL/GenBank/DDBJ databases">
        <authorList>
            <person name="Devillers H."/>
        </authorList>
    </citation>
    <scope>NUCLEOTIDE SEQUENCE [LARGE SCALE GENOMIC DNA]</scope>
    <source>
        <strain evidence="1">CBS 10888</strain>
    </source>
</reference>
<dbReference type="EMBL" id="LT598454">
    <property type="protein sequence ID" value="SCU84623.1"/>
    <property type="molecule type" value="Genomic_DNA"/>
</dbReference>
<keyword evidence="2" id="KW-1185">Reference proteome</keyword>
<dbReference type="STRING" id="1266660.A0A1G4J4Z9"/>
<evidence type="ECO:0000313" key="1">
    <source>
        <dbReference type="EMBL" id="SCU84623.1"/>
    </source>
</evidence>
<accession>A0A1G4J4Z9</accession>
<dbReference type="OrthoDB" id="7759664at2759"/>
<organism evidence="1 2">
    <name type="scientific">Lachancea dasiensis</name>
    <dbReference type="NCBI Taxonomy" id="1072105"/>
    <lineage>
        <taxon>Eukaryota</taxon>
        <taxon>Fungi</taxon>
        <taxon>Dikarya</taxon>
        <taxon>Ascomycota</taxon>
        <taxon>Saccharomycotina</taxon>
        <taxon>Saccharomycetes</taxon>
        <taxon>Saccharomycetales</taxon>
        <taxon>Saccharomycetaceae</taxon>
        <taxon>Lachancea</taxon>
    </lineage>
</organism>
<dbReference type="SUPFAM" id="SSF57850">
    <property type="entry name" value="RING/U-box"/>
    <property type="match status" value="1"/>
</dbReference>
<dbReference type="InterPro" id="IPR013083">
    <property type="entry name" value="Znf_RING/FYVE/PHD"/>
</dbReference>
<gene>
    <name evidence="1" type="ORF">LADA_0D02784G</name>
</gene>
<dbReference type="Gene3D" id="3.30.40.10">
    <property type="entry name" value="Zinc/RING finger domain, C3HC4 (zinc finger)"/>
    <property type="match status" value="1"/>
</dbReference>
<name>A0A1G4J4Z9_9SACH</name>
<evidence type="ECO:0000313" key="2">
    <source>
        <dbReference type="Proteomes" id="UP000190274"/>
    </source>
</evidence>
<protein>
    <submittedName>
        <fullName evidence="1">LADA_0D02784g1_1</fullName>
    </submittedName>
</protein>
<dbReference type="AlphaFoldDB" id="A0A1G4J4Z9"/>
<proteinExistence type="predicted"/>
<sequence length="86" mass="9816">MFPGTFSTGVNLFSKILNPDGVLWVYYMVRNIWVARRSVLITGPLDDKMCIVCMEDLSHADHITNNKLKPKRLPCNHMLHLGCLKS</sequence>